<proteinExistence type="predicted"/>
<comment type="caution">
    <text evidence="2">The sequence shown here is derived from an EMBL/GenBank/DDBJ whole genome shotgun (WGS) entry which is preliminary data.</text>
</comment>
<evidence type="ECO:0000313" key="2">
    <source>
        <dbReference type="EMBL" id="MEX0408898.1"/>
    </source>
</evidence>
<feature type="region of interest" description="Disordered" evidence="1">
    <location>
        <begin position="84"/>
        <end position="126"/>
    </location>
</feature>
<reference evidence="2 3" key="1">
    <citation type="submission" date="2024-05" db="EMBL/GenBank/DDBJ databases">
        <authorList>
            <person name="Jiang F."/>
        </authorList>
    </citation>
    <scope>NUCLEOTIDE SEQUENCE [LARGE SCALE GENOMIC DNA]</scope>
    <source>
        <strain evidence="2 3">LZ166</strain>
    </source>
</reference>
<keyword evidence="3" id="KW-1185">Reference proteome</keyword>
<feature type="compositionally biased region" description="Basic and acidic residues" evidence="1">
    <location>
        <begin position="84"/>
        <end position="97"/>
    </location>
</feature>
<sequence length="176" mass="19085">MTEIVAVGTYDDLNQAVRELLPDSRVDCVAAGLIPEFSEGVLSGVRTQRLKPKFQTMEDLLAILDPELCFALVRVSKEEADEIRRRRAEQRAIDSRGTRKGTGAPSGAVLVKEPQETTVTRSGSRVSHMMTDGAIAAASRVKEWRPLPDKEGFEYGVDAAGKFVDGAVRRVAGVAA</sequence>
<name>A0ABV3SQ25_9HYPH</name>
<accession>A0ABV3SQ25</accession>
<feature type="compositionally biased region" description="Polar residues" evidence="1">
    <location>
        <begin position="116"/>
        <end position="125"/>
    </location>
</feature>
<evidence type="ECO:0000313" key="3">
    <source>
        <dbReference type="Proteomes" id="UP001556692"/>
    </source>
</evidence>
<dbReference type="Proteomes" id="UP001556692">
    <property type="component" value="Unassembled WGS sequence"/>
</dbReference>
<dbReference type="EMBL" id="JBDPGJ010000007">
    <property type="protein sequence ID" value="MEX0408898.1"/>
    <property type="molecule type" value="Genomic_DNA"/>
</dbReference>
<organism evidence="2 3">
    <name type="scientific">Aquibium pacificus</name>
    <dbReference type="NCBI Taxonomy" id="3153579"/>
    <lineage>
        <taxon>Bacteria</taxon>
        <taxon>Pseudomonadati</taxon>
        <taxon>Pseudomonadota</taxon>
        <taxon>Alphaproteobacteria</taxon>
        <taxon>Hyphomicrobiales</taxon>
        <taxon>Phyllobacteriaceae</taxon>
        <taxon>Aquibium</taxon>
    </lineage>
</organism>
<protein>
    <submittedName>
        <fullName evidence="2">Uncharacterized protein</fullName>
    </submittedName>
</protein>
<evidence type="ECO:0000256" key="1">
    <source>
        <dbReference type="SAM" id="MobiDB-lite"/>
    </source>
</evidence>
<dbReference type="RefSeq" id="WP_367956758.1">
    <property type="nucleotide sequence ID" value="NZ_JBDPGJ010000007.1"/>
</dbReference>
<gene>
    <name evidence="2" type="ORF">ABGN05_24980</name>
</gene>